<dbReference type="GO" id="GO:0005778">
    <property type="term" value="C:peroxisomal membrane"/>
    <property type="evidence" value="ECO:0007669"/>
    <property type="project" value="UniProtKB-SubCell"/>
</dbReference>
<comment type="catalytic activity">
    <reaction evidence="16">
        <text>ATP + H2O = ADP + phosphate + H(+)</text>
        <dbReference type="Rhea" id="RHEA:13065"/>
        <dbReference type="ChEBI" id="CHEBI:15377"/>
        <dbReference type="ChEBI" id="CHEBI:15378"/>
        <dbReference type="ChEBI" id="CHEBI:30616"/>
        <dbReference type="ChEBI" id="CHEBI:43474"/>
        <dbReference type="ChEBI" id="CHEBI:456216"/>
    </reaction>
    <physiologicalReaction direction="left-to-right" evidence="16">
        <dbReference type="Rhea" id="RHEA:13066"/>
    </physiologicalReaction>
</comment>
<evidence type="ECO:0000256" key="9">
    <source>
        <dbReference type="ARBA" id="ARBA00022840"/>
    </source>
</evidence>
<keyword evidence="6" id="KW-0677">Repeat</keyword>
<feature type="region of interest" description="Disordered" evidence="19">
    <location>
        <begin position="1030"/>
        <end position="1054"/>
    </location>
</feature>
<evidence type="ECO:0000259" key="20">
    <source>
        <dbReference type="SMART" id="SM00382"/>
    </source>
</evidence>
<evidence type="ECO:0000256" key="5">
    <source>
        <dbReference type="ARBA" id="ARBA00022593"/>
    </source>
</evidence>
<dbReference type="Proteomes" id="UP000094112">
    <property type="component" value="Unassembled WGS sequence"/>
</dbReference>
<dbReference type="SUPFAM" id="SSF54585">
    <property type="entry name" value="Cdc48 domain 2-like"/>
    <property type="match status" value="1"/>
</dbReference>
<dbReference type="GO" id="GO:0043335">
    <property type="term" value="P:protein unfolding"/>
    <property type="evidence" value="ECO:0007669"/>
    <property type="project" value="EnsemblFungi"/>
</dbReference>
<organism evidence="21 22">
    <name type="scientific">Wickerhamomyces anomalus (strain ATCC 58044 / CBS 1984 / NCYC 433 / NRRL Y-366-8)</name>
    <name type="common">Yeast</name>
    <name type="synonym">Hansenula anomala</name>
    <dbReference type="NCBI Taxonomy" id="683960"/>
    <lineage>
        <taxon>Eukaryota</taxon>
        <taxon>Fungi</taxon>
        <taxon>Dikarya</taxon>
        <taxon>Ascomycota</taxon>
        <taxon>Saccharomycotina</taxon>
        <taxon>Saccharomycetes</taxon>
        <taxon>Phaffomycetales</taxon>
        <taxon>Wickerhamomycetaceae</taxon>
        <taxon>Wickerhamomyces</taxon>
    </lineage>
</organism>
<evidence type="ECO:0000256" key="16">
    <source>
        <dbReference type="ARBA" id="ARBA00048778"/>
    </source>
</evidence>
<sequence length="1054" mass="116724">MEANGVTVSLVPLKTNLINLPADLGSTLYNLNLPAQNVLIKISFFRGGVAKVFYTGWSGYTTSGNTIEIDPALANVNELSETNRVKVAVITEYEEVNKVHVDPLSSSDWETIELHARALEDHLLSQTRAVQIDAPLVLYPTGSVTANLVVKKLEPEPKAKYAKISPNAEVIIAPKERKKKKTRSVSSRSSSKSRRARESSASVLLRGISLPHSFFQSYKEKNKYEVYANFDEIIYTLHKAEYVRVSIMPGPGKKPHEPSPQGSGEPASTTVIAKLVHDPKVHNHVGLSRLLAIALGVTDQVGDMVQLEPAVNVSIERKLEFVIHPFTTVSAPVSTDQLSLSDAKAKKEKEERQKKITEMKEELSEGFFNPETHIETCLTNKVRLPSMDGLPQGGVLQFKGTKSEWIMSLKNTRLNIDIGDEIVIPESQIPPKIEQDVSNEPIEKPLGQDDLIKKIEKVLKRRKIGALIFGASGSGKSLIVNEIAQRLYNDGVFRLHVQCSDFSKESSSNIKDKISAWLTKCAWYTPSVLVLEGIESLFPAESENADNGQTRQLTEYFVQTVESIMKSKNLIILATARSKEAVNSFLFSSHCIEDSFNLRAPNKGVRQLLIEEFLKKDNLSLSTEFDASQLSLETEGYLPSDLKVLVDRINHESIYSSIEKGEIEPTKIVSNELFTKAISGYVPSNLRGVKLQKSTTSWIDIGGLTEAKSILLETLEWPTKYAPIFKSATLRLRSGILLYGYPGCGKTLLASAVAGQCGLNFISVKGPEILNKYIGASEQSVRELFERAQAAKPCILFFDEFDSIAPKRGHDSTGVTDRVVNQMLTQMDGAEGLDGVYVLAATSRPDLIDSALLRPGRLDKSVICDMPNHEDRLDILKSITRKMNLGPDVDLNEVATQTQGFSGADLQAVGYNAYLQAVHEKLEKDKLESEGEVKSSNQNVHEFVQLSLKQAKQNHDMKPHERTKLLRQIEPLLENIEKEKQESEQETKKSEKKDNGVVIKNSDFLTSLKDTKPSISVSEKLKLGSIYNQFVSGRDGNMPDGTSSNEIGARSTLM</sequence>
<evidence type="ECO:0000256" key="18">
    <source>
        <dbReference type="SAM" id="Coils"/>
    </source>
</evidence>
<comment type="similarity">
    <text evidence="2">Belongs to the AAA ATPase family.</text>
</comment>
<keyword evidence="12" id="KW-0576">Peroxisome</keyword>
<name>A0A1E3NX47_WICAA</name>
<dbReference type="GO" id="GO:0016887">
    <property type="term" value="F:ATP hydrolysis activity"/>
    <property type="evidence" value="ECO:0007669"/>
    <property type="project" value="EnsemblFungi"/>
</dbReference>
<evidence type="ECO:0000256" key="13">
    <source>
        <dbReference type="ARBA" id="ARBA00032509"/>
    </source>
</evidence>
<keyword evidence="7" id="KW-0547">Nucleotide-binding</keyword>
<dbReference type="Pfam" id="PF09262">
    <property type="entry name" value="PEX-1N"/>
    <property type="match status" value="1"/>
</dbReference>
<dbReference type="FunFam" id="1.10.8.60:FF:000105">
    <property type="entry name" value="PeRoXisome assembly factor"/>
    <property type="match status" value="1"/>
</dbReference>
<comment type="subunit">
    <text evidence="17">Interacts with PEX6; forming the PEX1-PEX6 AAA ATPase complex, which is composed of a heterohexamer formed by a trimer of PEX1-PEX6 dimers.</text>
</comment>
<keyword evidence="3" id="KW-0813">Transport</keyword>
<dbReference type="InterPro" id="IPR003593">
    <property type="entry name" value="AAA+_ATPase"/>
</dbReference>
<dbReference type="Gene3D" id="1.10.8.60">
    <property type="match status" value="1"/>
</dbReference>
<keyword evidence="10" id="KW-0653">Protein transport</keyword>
<dbReference type="RefSeq" id="XP_019036933.1">
    <property type="nucleotide sequence ID" value="XM_019182303.1"/>
</dbReference>
<evidence type="ECO:0000256" key="2">
    <source>
        <dbReference type="ARBA" id="ARBA00006914"/>
    </source>
</evidence>
<reference evidence="21 22" key="1">
    <citation type="journal article" date="2016" name="Proc. Natl. Acad. Sci. U.S.A.">
        <title>Comparative genomics of biotechnologically important yeasts.</title>
        <authorList>
            <person name="Riley R."/>
            <person name="Haridas S."/>
            <person name="Wolfe K.H."/>
            <person name="Lopes M.R."/>
            <person name="Hittinger C.T."/>
            <person name="Goeker M."/>
            <person name="Salamov A.A."/>
            <person name="Wisecaver J.H."/>
            <person name="Long T.M."/>
            <person name="Calvey C.H."/>
            <person name="Aerts A.L."/>
            <person name="Barry K.W."/>
            <person name="Choi C."/>
            <person name="Clum A."/>
            <person name="Coughlan A.Y."/>
            <person name="Deshpande S."/>
            <person name="Douglass A.P."/>
            <person name="Hanson S.J."/>
            <person name="Klenk H.-P."/>
            <person name="LaButti K.M."/>
            <person name="Lapidus A."/>
            <person name="Lindquist E.A."/>
            <person name="Lipzen A.M."/>
            <person name="Meier-Kolthoff J.P."/>
            <person name="Ohm R.A."/>
            <person name="Otillar R.P."/>
            <person name="Pangilinan J.L."/>
            <person name="Peng Y."/>
            <person name="Rokas A."/>
            <person name="Rosa C.A."/>
            <person name="Scheuner C."/>
            <person name="Sibirny A.A."/>
            <person name="Slot J.C."/>
            <person name="Stielow J.B."/>
            <person name="Sun H."/>
            <person name="Kurtzman C.P."/>
            <person name="Blackwell M."/>
            <person name="Grigoriev I.V."/>
            <person name="Jeffries T.W."/>
        </authorList>
    </citation>
    <scope>NUCLEOTIDE SEQUENCE [LARGE SCALE GENOMIC DNA]</scope>
    <source>
        <strain evidence="22">ATCC 58044 / CBS 1984 / NCYC 433 / NRRL Y-366-8</strain>
    </source>
</reference>
<dbReference type="SMART" id="SM00382">
    <property type="entry name" value="AAA"/>
    <property type="match status" value="2"/>
</dbReference>
<keyword evidence="8" id="KW-0378">Hydrolase</keyword>
<dbReference type="SUPFAM" id="SSF50692">
    <property type="entry name" value="ADC-like"/>
    <property type="match status" value="1"/>
</dbReference>
<dbReference type="OrthoDB" id="2187at2759"/>
<dbReference type="CDD" id="cd19526">
    <property type="entry name" value="RecA-like_PEX1_r2"/>
    <property type="match status" value="1"/>
</dbReference>
<keyword evidence="5" id="KW-0962">Peroxisome biogenesis</keyword>
<feature type="domain" description="AAA+ ATPase" evidence="20">
    <location>
        <begin position="462"/>
        <end position="614"/>
    </location>
</feature>
<dbReference type="AlphaFoldDB" id="A0A1E3NX47"/>
<evidence type="ECO:0000256" key="12">
    <source>
        <dbReference type="ARBA" id="ARBA00023140"/>
    </source>
</evidence>
<evidence type="ECO:0000256" key="17">
    <source>
        <dbReference type="ARBA" id="ARBA00064205"/>
    </source>
</evidence>
<dbReference type="InterPro" id="IPR041569">
    <property type="entry name" value="AAA_lid_3"/>
</dbReference>
<evidence type="ECO:0000256" key="6">
    <source>
        <dbReference type="ARBA" id="ARBA00022737"/>
    </source>
</evidence>
<comment type="subcellular location">
    <subcellularLocation>
        <location evidence="1">Cytoplasm</location>
        <location evidence="1">Cytosol</location>
    </subcellularLocation>
    <subcellularLocation>
        <location evidence="15">Peroxisome membrane</location>
    </subcellularLocation>
</comment>
<evidence type="ECO:0000256" key="11">
    <source>
        <dbReference type="ARBA" id="ARBA00023136"/>
    </source>
</evidence>
<dbReference type="InterPro" id="IPR003960">
    <property type="entry name" value="ATPase_AAA_CS"/>
</dbReference>
<evidence type="ECO:0000256" key="3">
    <source>
        <dbReference type="ARBA" id="ARBA00022448"/>
    </source>
</evidence>
<dbReference type="PANTHER" id="PTHR23077:SF12">
    <property type="entry name" value="PEROXISOMAL ATPASE PEX1"/>
    <property type="match status" value="1"/>
</dbReference>
<dbReference type="GO" id="GO:0140318">
    <property type="term" value="F:protein transporter activity"/>
    <property type="evidence" value="ECO:0007669"/>
    <property type="project" value="EnsemblFungi"/>
</dbReference>
<evidence type="ECO:0000256" key="14">
    <source>
        <dbReference type="ARBA" id="ARBA00034532"/>
    </source>
</evidence>
<evidence type="ECO:0000313" key="22">
    <source>
        <dbReference type="Proteomes" id="UP000094112"/>
    </source>
</evidence>
<gene>
    <name evidence="21" type="ORF">WICANDRAFT_35402</name>
</gene>
<feature type="coiled-coil region" evidence="18">
    <location>
        <begin position="919"/>
        <end position="993"/>
    </location>
</feature>
<keyword evidence="18" id="KW-0175">Coiled coil</keyword>
<dbReference type="GO" id="GO:0016562">
    <property type="term" value="P:protein import into peroxisome matrix, receptor recycling"/>
    <property type="evidence" value="ECO:0007669"/>
    <property type="project" value="EnsemblFungi"/>
</dbReference>
<dbReference type="Pfam" id="PF00004">
    <property type="entry name" value="AAA"/>
    <property type="match status" value="2"/>
</dbReference>
<proteinExistence type="inferred from homology"/>
<protein>
    <recommendedName>
        <fullName evidence="14">Peroxisomal ATPase PEX1</fullName>
    </recommendedName>
    <alternativeName>
        <fullName evidence="13">Peroxin-1</fullName>
    </alternativeName>
</protein>
<evidence type="ECO:0000256" key="19">
    <source>
        <dbReference type="SAM" id="MobiDB-lite"/>
    </source>
</evidence>
<dbReference type="PROSITE" id="PS00674">
    <property type="entry name" value="AAA"/>
    <property type="match status" value="1"/>
</dbReference>
<dbReference type="InterPro" id="IPR050168">
    <property type="entry name" value="AAA_ATPase_domain"/>
</dbReference>
<evidence type="ECO:0000256" key="15">
    <source>
        <dbReference type="ARBA" id="ARBA00046271"/>
    </source>
</evidence>
<dbReference type="GO" id="GO:1904949">
    <property type="term" value="C:ATPase complex"/>
    <property type="evidence" value="ECO:0007669"/>
    <property type="project" value="EnsemblFungi"/>
</dbReference>
<dbReference type="Pfam" id="PF17862">
    <property type="entry name" value="AAA_lid_3"/>
    <property type="match status" value="1"/>
</dbReference>
<evidence type="ECO:0000256" key="10">
    <source>
        <dbReference type="ARBA" id="ARBA00022927"/>
    </source>
</evidence>
<dbReference type="InterPro" id="IPR029067">
    <property type="entry name" value="CDC48_domain_2-like_sf"/>
</dbReference>
<dbReference type="PANTHER" id="PTHR23077">
    <property type="entry name" value="AAA-FAMILY ATPASE"/>
    <property type="match status" value="1"/>
</dbReference>
<feature type="region of interest" description="Disordered" evidence="19">
    <location>
        <begin position="173"/>
        <end position="198"/>
    </location>
</feature>
<dbReference type="EMBL" id="KV454213">
    <property type="protein sequence ID" value="ODQ57726.1"/>
    <property type="molecule type" value="Genomic_DNA"/>
</dbReference>
<dbReference type="GO" id="GO:0005829">
    <property type="term" value="C:cytosol"/>
    <property type="evidence" value="ECO:0007669"/>
    <property type="project" value="UniProtKB-SubCell"/>
</dbReference>
<evidence type="ECO:0000256" key="7">
    <source>
        <dbReference type="ARBA" id="ARBA00022741"/>
    </source>
</evidence>
<dbReference type="InterPro" id="IPR003959">
    <property type="entry name" value="ATPase_AAA_core"/>
</dbReference>
<dbReference type="InterPro" id="IPR015342">
    <property type="entry name" value="PEX1-N_C-lobe"/>
</dbReference>
<dbReference type="InterPro" id="IPR009010">
    <property type="entry name" value="Asp_de-COase-like_dom_sf"/>
</dbReference>
<evidence type="ECO:0000256" key="4">
    <source>
        <dbReference type="ARBA" id="ARBA00022490"/>
    </source>
</evidence>
<dbReference type="GeneID" id="30199549"/>
<dbReference type="InterPro" id="IPR027417">
    <property type="entry name" value="P-loop_NTPase"/>
</dbReference>
<feature type="domain" description="AAA+ ATPase" evidence="20">
    <location>
        <begin position="732"/>
        <end position="867"/>
    </location>
</feature>
<accession>A0A1E3NX47</accession>
<keyword evidence="11" id="KW-0472">Membrane</keyword>
<evidence type="ECO:0000256" key="1">
    <source>
        <dbReference type="ARBA" id="ARBA00004514"/>
    </source>
</evidence>
<keyword evidence="9" id="KW-0067">ATP-binding</keyword>
<evidence type="ECO:0000313" key="21">
    <source>
        <dbReference type="EMBL" id="ODQ57726.1"/>
    </source>
</evidence>
<dbReference type="STRING" id="683960.A0A1E3NX47"/>
<keyword evidence="22" id="KW-1185">Reference proteome</keyword>
<dbReference type="GO" id="GO:0005524">
    <property type="term" value="F:ATP binding"/>
    <property type="evidence" value="ECO:0007669"/>
    <property type="project" value="UniProtKB-KW"/>
</dbReference>
<dbReference type="SUPFAM" id="SSF52540">
    <property type="entry name" value="P-loop containing nucleoside triphosphate hydrolases"/>
    <property type="match status" value="2"/>
</dbReference>
<dbReference type="Gene3D" id="3.40.50.300">
    <property type="entry name" value="P-loop containing nucleotide triphosphate hydrolases"/>
    <property type="match status" value="2"/>
</dbReference>
<keyword evidence="4" id="KW-0963">Cytoplasm</keyword>
<evidence type="ECO:0000256" key="8">
    <source>
        <dbReference type="ARBA" id="ARBA00022801"/>
    </source>
</evidence>
<dbReference type="Gene3D" id="3.10.330.10">
    <property type="match status" value="1"/>
</dbReference>
<dbReference type="FunFam" id="3.40.50.300:FF:000149">
    <property type="entry name" value="Nuclear valosin-containing protein-like"/>
    <property type="match status" value="1"/>
</dbReference>